<keyword evidence="1" id="KW-0472">Membrane</keyword>
<evidence type="ECO:0000256" key="1">
    <source>
        <dbReference type="SAM" id="Phobius"/>
    </source>
</evidence>
<dbReference type="EMBL" id="SDIL01000010">
    <property type="protein sequence ID" value="RXK41334.1"/>
    <property type="molecule type" value="Genomic_DNA"/>
</dbReference>
<dbReference type="OrthoDB" id="2101715at2759"/>
<comment type="caution">
    <text evidence="2">The sequence shown here is derived from an EMBL/GenBank/DDBJ whole genome shotgun (WGS) entry which is preliminary data.</text>
</comment>
<protein>
    <recommendedName>
        <fullName evidence="4">Methyltransferase domain-containing protein</fullName>
    </recommendedName>
</protein>
<evidence type="ECO:0008006" key="4">
    <source>
        <dbReference type="Google" id="ProtNLM"/>
    </source>
</evidence>
<dbReference type="VEuPathDB" id="FungiDB:TREMEDRAFT_34976"/>
<gene>
    <name evidence="2" type="ORF">M231_01484</name>
</gene>
<dbReference type="InParanoid" id="A0A4Q1BTD6"/>
<dbReference type="Proteomes" id="UP000289152">
    <property type="component" value="Unassembled WGS sequence"/>
</dbReference>
<evidence type="ECO:0000313" key="2">
    <source>
        <dbReference type="EMBL" id="RXK41334.1"/>
    </source>
</evidence>
<feature type="transmembrane region" description="Helical" evidence="1">
    <location>
        <begin position="225"/>
        <end position="245"/>
    </location>
</feature>
<dbReference type="AlphaFoldDB" id="A0A4Q1BTD6"/>
<keyword evidence="1" id="KW-1133">Transmembrane helix</keyword>
<proteinExistence type="predicted"/>
<dbReference type="STRING" id="5217.A0A4Q1BTD6"/>
<keyword evidence="1" id="KW-0812">Transmembrane</keyword>
<name>A0A4Q1BTD6_TREME</name>
<evidence type="ECO:0000313" key="3">
    <source>
        <dbReference type="Proteomes" id="UP000289152"/>
    </source>
</evidence>
<reference evidence="2 3" key="1">
    <citation type="submission" date="2016-06" db="EMBL/GenBank/DDBJ databases">
        <title>Evolution of pathogenesis and genome organization in the Tremellales.</title>
        <authorList>
            <person name="Cuomo C."/>
            <person name="Litvintseva A."/>
            <person name="Heitman J."/>
            <person name="Chen Y."/>
            <person name="Sun S."/>
            <person name="Springer D."/>
            <person name="Dromer F."/>
            <person name="Young S."/>
            <person name="Zeng Q."/>
            <person name="Chapman S."/>
            <person name="Gujja S."/>
            <person name="Saif S."/>
            <person name="Birren B."/>
        </authorList>
    </citation>
    <scope>NUCLEOTIDE SEQUENCE [LARGE SCALE GENOMIC DNA]</scope>
    <source>
        <strain evidence="2 3">ATCC 28783</strain>
    </source>
</reference>
<accession>A0A4Q1BTD6</accession>
<keyword evidence="3" id="KW-1185">Reference proteome</keyword>
<organism evidence="2 3">
    <name type="scientific">Tremella mesenterica</name>
    <name type="common">Jelly fungus</name>
    <dbReference type="NCBI Taxonomy" id="5217"/>
    <lineage>
        <taxon>Eukaryota</taxon>
        <taxon>Fungi</taxon>
        <taxon>Dikarya</taxon>
        <taxon>Basidiomycota</taxon>
        <taxon>Agaricomycotina</taxon>
        <taxon>Tremellomycetes</taxon>
        <taxon>Tremellales</taxon>
        <taxon>Tremellaceae</taxon>
        <taxon>Tremella</taxon>
    </lineage>
</organism>
<sequence length="312" mass="35617">MQLPYGRPRLLEISDQSWCPTFIRQPVQDFLTFLWEHRLPLTQPRSPHLGVVDVLERVVNELEGLDGGKEDKGEMEDRGKLRIVDCCSGAGGPMPIVERKLNERRISTNKPPIQVVMSDLYPHVGAWKKHIISPTSPLSYLSYPVDATRFPEEGTEQRHLRTFCLSFHHFNQTQARAILADAMRSSDGICIFELQGPEIGSFIMNTMIFPLSYILIPFIRPSLTTIFFTYIIPIIPFILTFDGLISCYRTYTPEHITHLACLASVDIAHEMAVEDTDAPDEWVWSSGKFRHTWPFGYGTWVIGRRPGGQELE</sequence>